<comment type="caution">
    <text evidence="2">The sequence shown here is derived from an EMBL/GenBank/DDBJ whole genome shotgun (WGS) entry which is preliminary data.</text>
</comment>
<gene>
    <name evidence="2" type="ORF">VSDG_05964</name>
</gene>
<evidence type="ECO:0000313" key="2">
    <source>
        <dbReference type="EMBL" id="ROV94458.1"/>
    </source>
</evidence>
<dbReference type="STRING" id="252740.A0A423VTW1"/>
<feature type="compositionally biased region" description="Basic and acidic residues" evidence="1">
    <location>
        <begin position="298"/>
        <end position="310"/>
    </location>
</feature>
<feature type="compositionally biased region" description="Basic and acidic residues" evidence="1">
    <location>
        <begin position="199"/>
        <end position="209"/>
    </location>
</feature>
<accession>A0A423VTW1</accession>
<name>A0A423VTW1_CYTCH</name>
<keyword evidence="3" id="KW-1185">Reference proteome</keyword>
<dbReference type="EMBL" id="LJZO01000028">
    <property type="protein sequence ID" value="ROV94458.1"/>
    <property type="molecule type" value="Genomic_DNA"/>
</dbReference>
<evidence type="ECO:0000256" key="1">
    <source>
        <dbReference type="SAM" id="MobiDB-lite"/>
    </source>
</evidence>
<proteinExistence type="predicted"/>
<reference evidence="2 3" key="1">
    <citation type="submission" date="2015-09" db="EMBL/GenBank/DDBJ databases">
        <title>Host preference determinants of Valsa canker pathogens revealed by comparative genomics.</title>
        <authorList>
            <person name="Yin Z."/>
            <person name="Huang L."/>
        </authorList>
    </citation>
    <scope>NUCLEOTIDE SEQUENCE [LARGE SCALE GENOMIC DNA]</scope>
    <source>
        <strain evidence="2 3">YSFL</strain>
    </source>
</reference>
<feature type="compositionally biased region" description="Low complexity" evidence="1">
    <location>
        <begin position="19"/>
        <end position="28"/>
    </location>
</feature>
<feature type="compositionally biased region" description="Basic and acidic residues" evidence="1">
    <location>
        <begin position="133"/>
        <end position="155"/>
    </location>
</feature>
<dbReference type="Proteomes" id="UP000284375">
    <property type="component" value="Unassembled WGS sequence"/>
</dbReference>
<dbReference type="OrthoDB" id="5388207at2759"/>
<evidence type="ECO:0000313" key="3">
    <source>
        <dbReference type="Proteomes" id="UP000284375"/>
    </source>
</evidence>
<feature type="compositionally biased region" description="Polar residues" evidence="1">
    <location>
        <begin position="1"/>
        <end position="12"/>
    </location>
</feature>
<feature type="compositionally biased region" description="Polar residues" evidence="1">
    <location>
        <begin position="81"/>
        <end position="112"/>
    </location>
</feature>
<dbReference type="AlphaFoldDB" id="A0A423VTW1"/>
<feature type="compositionally biased region" description="Basic and acidic residues" evidence="1">
    <location>
        <begin position="228"/>
        <end position="240"/>
    </location>
</feature>
<sequence>METITNLANSASKAVWGDNTTTATTNETVHPAAETTHNETKGTEPVSGKLGDTSKGEPFDAGNMESGATKDITPSRPAPATNPSTTSLAGVTVDDTNQSKGPTTEHPSTTGDTGFKAAQADTRDPNSSLTTNHETEKARMNVDDTGALDKSENPSKIDGPGPKPIGEVAHERGGDAGAVTRDSAHGGAAEGEEGLNAKSKSEGTGEKYVKSSGLAAEGGDFDATKPGAGREADHELRTDIENVGLLEQRGIVNPATAAAATGPKDEDDHKAAHAEKVSSDKASSDKASSDKVSTGSPDPKEKHSLKDKIKAKLHKN</sequence>
<feature type="region of interest" description="Disordered" evidence="1">
    <location>
        <begin position="1"/>
        <end position="316"/>
    </location>
</feature>
<organism evidence="2 3">
    <name type="scientific">Cytospora chrysosperma</name>
    <name type="common">Cytospora canker fungus</name>
    <name type="synonym">Sphaeria chrysosperma</name>
    <dbReference type="NCBI Taxonomy" id="252740"/>
    <lineage>
        <taxon>Eukaryota</taxon>
        <taxon>Fungi</taxon>
        <taxon>Dikarya</taxon>
        <taxon>Ascomycota</taxon>
        <taxon>Pezizomycotina</taxon>
        <taxon>Sordariomycetes</taxon>
        <taxon>Sordariomycetidae</taxon>
        <taxon>Diaporthales</taxon>
        <taxon>Cytosporaceae</taxon>
        <taxon>Cytospora</taxon>
    </lineage>
</organism>
<protein>
    <submittedName>
        <fullName evidence="2">Uncharacterized protein</fullName>
    </submittedName>
</protein>
<feature type="compositionally biased region" description="Basic and acidic residues" evidence="1">
    <location>
        <begin position="263"/>
        <end position="289"/>
    </location>
</feature>